<feature type="compositionally biased region" description="Gly residues" evidence="3">
    <location>
        <begin position="648"/>
        <end position="657"/>
    </location>
</feature>
<dbReference type="GO" id="GO:0003723">
    <property type="term" value="F:RNA binding"/>
    <property type="evidence" value="ECO:0007669"/>
    <property type="project" value="TreeGrafter"/>
</dbReference>
<feature type="compositionally biased region" description="Basic and acidic residues" evidence="3">
    <location>
        <begin position="691"/>
        <end position="715"/>
    </location>
</feature>
<evidence type="ECO:0000256" key="3">
    <source>
        <dbReference type="SAM" id="MobiDB-lite"/>
    </source>
</evidence>
<dbReference type="PANTHER" id="PTHR12758">
    <property type="entry name" value="APOPTOSIS INHIBITOR 5-RELATED"/>
    <property type="match status" value="1"/>
</dbReference>
<dbReference type="AlphaFoldDB" id="A0AAD7U077"/>
<dbReference type="InterPro" id="IPR008383">
    <property type="entry name" value="API5"/>
</dbReference>
<comment type="caution">
    <text evidence="4">The sequence shown here is derived from an EMBL/GenBank/DDBJ whole genome shotgun (WGS) entry which is preliminary data.</text>
</comment>
<dbReference type="GO" id="GO:0005634">
    <property type="term" value="C:nucleus"/>
    <property type="evidence" value="ECO:0007669"/>
    <property type="project" value="TreeGrafter"/>
</dbReference>
<keyword evidence="2" id="KW-0053">Apoptosis</keyword>
<proteinExistence type="inferred from homology"/>
<reference evidence="4" key="1">
    <citation type="submission" date="2022-11" db="EMBL/GenBank/DDBJ databases">
        <title>Genome Sequence of Cubamyces cubensis.</title>
        <authorList>
            <person name="Buettner E."/>
        </authorList>
    </citation>
    <scope>NUCLEOTIDE SEQUENCE</scope>
    <source>
        <strain evidence="4">MPL-01</strain>
    </source>
</reference>
<feature type="region of interest" description="Disordered" evidence="3">
    <location>
        <begin position="442"/>
        <end position="820"/>
    </location>
</feature>
<feature type="compositionally biased region" description="Low complexity" evidence="3">
    <location>
        <begin position="448"/>
        <end position="461"/>
    </location>
</feature>
<sequence length="820" mass="88080">MDSRSLAEQEKDIRDLLRRAERTPVKTSALRRDTLKRLIDLAHSPHSSLKIIAATNFKLFIRDFPELEDEAINAVYDLCEDPVSSVRIKGYAAIVDASREQQKWVKRNADVLVQLLQSDEPEEVTFVKRALMQHLDMDPAVTLGVICDQVVPSDEPLDEEEQSIRDRLRSLVLAFLAGEAKRSLVERHANTLGSPAEDVLVSGMLKAVTRVSPNDVDVIVKDILASLPSFRPSSSRGKELLDVVLAQARATLKSDLPPGSEHGSLQNTRYYLDLASFIATDRRFAHPSHLLRFFYTNLTPKLVLVRLPEEDQAYVIRRVAEAFSACDDVAIWAPFSGPAVAKNAGNGVETNDDAALRKQFPEICSVLLQVFCDMKSSYGRPWPACHTLVQGIARRAKDTRWQMPQHIISALRRVESLTAPQDGNSEDRDAQEQAHNVIRSLLEPLKPSVPSVAQSSAATTAGGVDEQKGNVHSTGTVGTAHGAHGNSFIGGTRGDQRRIMNVNKRKLDAPNGPNAALPTSPSTSRNTAVPPSPRGPRAGLPAPPTSLPPRPSAGVVSPRLSGVPNAPRADRERDRQAPPHIKDRPTTSPRPPQKGMEQLPGTPSAPSSGSQVDEGAQRSSKRARNDGRRGGGAPAPGSSNNTDASAQGNGGNMGVGNGQKTSESDASKPIPSLLSRLATGASNGKAPVVPSDREQSHRERGQGRRNNSELERGRNASEPVVPVKRRVETPKPTVQAPMPGPLPLRQSRQSPDPDKDPIGGYSIRGAAKAAKRSPPVENDGASPGGPASLLQRLQPVGGAGAGQGSDDGGGKRARKRGRHA</sequence>
<evidence type="ECO:0000256" key="1">
    <source>
        <dbReference type="ARBA" id="ARBA00009515"/>
    </source>
</evidence>
<organism evidence="4 5">
    <name type="scientific">Trametes cubensis</name>
    <dbReference type="NCBI Taxonomy" id="1111947"/>
    <lineage>
        <taxon>Eukaryota</taxon>
        <taxon>Fungi</taxon>
        <taxon>Dikarya</taxon>
        <taxon>Basidiomycota</taxon>
        <taxon>Agaricomycotina</taxon>
        <taxon>Agaricomycetes</taxon>
        <taxon>Polyporales</taxon>
        <taxon>Polyporaceae</taxon>
        <taxon>Trametes</taxon>
    </lineage>
</organism>
<evidence type="ECO:0008006" key="6">
    <source>
        <dbReference type="Google" id="ProtNLM"/>
    </source>
</evidence>
<dbReference type="InterPro" id="IPR016024">
    <property type="entry name" value="ARM-type_fold"/>
</dbReference>
<dbReference type="GO" id="GO:0006915">
    <property type="term" value="P:apoptotic process"/>
    <property type="evidence" value="ECO:0007669"/>
    <property type="project" value="UniProtKB-KW"/>
</dbReference>
<feature type="compositionally biased region" description="Pro residues" evidence="3">
    <location>
        <begin position="541"/>
        <end position="551"/>
    </location>
</feature>
<dbReference type="Pfam" id="PF05918">
    <property type="entry name" value="API5"/>
    <property type="match status" value="1"/>
</dbReference>
<feature type="compositionally biased region" description="Polar residues" evidence="3">
    <location>
        <begin position="517"/>
        <end position="529"/>
    </location>
</feature>
<comment type="similarity">
    <text evidence="1">Belongs to the API5 family.</text>
</comment>
<feature type="compositionally biased region" description="Basic and acidic residues" evidence="3">
    <location>
        <begin position="568"/>
        <end position="585"/>
    </location>
</feature>
<protein>
    <recommendedName>
        <fullName evidence="6">Apoptosis inhibitor 5</fullName>
    </recommendedName>
</protein>
<accession>A0AAD7U077</accession>
<feature type="compositionally biased region" description="Gly residues" evidence="3">
    <location>
        <begin position="797"/>
        <end position="807"/>
    </location>
</feature>
<gene>
    <name evidence="4" type="ORF">ONZ51_g3438</name>
</gene>
<keyword evidence="5" id="KW-1185">Reference proteome</keyword>
<dbReference type="GO" id="GO:0043066">
    <property type="term" value="P:negative regulation of apoptotic process"/>
    <property type="evidence" value="ECO:0007669"/>
    <property type="project" value="TreeGrafter"/>
</dbReference>
<feature type="compositionally biased region" description="Low complexity" evidence="3">
    <location>
        <begin position="471"/>
        <end position="485"/>
    </location>
</feature>
<evidence type="ECO:0000313" key="5">
    <source>
        <dbReference type="Proteomes" id="UP001215151"/>
    </source>
</evidence>
<evidence type="ECO:0000256" key="2">
    <source>
        <dbReference type="ARBA" id="ARBA00022703"/>
    </source>
</evidence>
<dbReference type="EMBL" id="JAPEVG010000060">
    <property type="protein sequence ID" value="KAJ8488649.1"/>
    <property type="molecule type" value="Genomic_DNA"/>
</dbReference>
<dbReference type="PANTHER" id="PTHR12758:SF19">
    <property type="entry name" value="APOPTOSIS INHIBITOR 5"/>
    <property type="match status" value="1"/>
</dbReference>
<evidence type="ECO:0000313" key="4">
    <source>
        <dbReference type="EMBL" id="KAJ8488649.1"/>
    </source>
</evidence>
<feature type="compositionally biased region" description="Basic residues" evidence="3">
    <location>
        <begin position="811"/>
        <end position="820"/>
    </location>
</feature>
<dbReference type="SUPFAM" id="SSF48371">
    <property type="entry name" value="ARM repeat"/>
    <property type="match status" value="1"/>
</dbReference>
<dbReference type="Proteomes" id="UP001215151">
    <property type="component" value="Unassembled WGS sequence"/>
</dbReference>
<name>A0AAD7U077_9APHY</name>